<evidence type="ECO:0000313" key="7">
    <source>
        <dbReference type="Proteomes" id="UP000320811"/>
    </source>
</evidence>
<dbReference type="RefSeq" id="WP_145668484.1">
    <property type="nucleotide sequence ID" value="NZ_VIWO01000003.1"/>
</dbReference>
<sequence>MKKTKITYWIFTGILSALTLLGAIPDLLSTPEALAVFKHLGYPAYLSPFLGLAKILGVIAILVPRFPRLKEWAYAGLFFDFTGAMYSGMAVGDPVPQWAAISVAYILLFGSYVFYHRLAAAKENTPLTYLR</sequence>
<accession>A0A561PT70</accession>
<keyword evidence="7" id="KW-1185">Reference proteome</keyword>
<proteinExistence type="predicted"/>
<feature type="transmembrane region" description="Helical" evidence="5">
    <location>
        <begin position="7"/>
        <end position="24"/>
    </location>
</feature>
<feature type="transmembrane region" description="Helical" evidence="5">
    <location>
        <begin position="97"/>
        <end position="115"/>
    </location>
</feature>
<evidence type="ECO:0000256" key="4">
    <source>
        <dbReference type="ARBA" id="ARBA00023136"/>
    </source>
</evidence>
<comment type="caution">
    <text evidence="6">The sequence shown here is derived from an EMBL/GenBank/DDBJ whole genome shotgun (WGS) entry which is preliminary data.</text>
</comment>
<feature type="transmembrane region" description="Helical" evidence="5">
    <location>
        <begin position="72"/>
        <end position="91"/>
    </location>
</feature>
<keyword evidence="3 5" id="KW-1133">Transmembrane helix</keyword>
<keyword evidence="2 5" id="KW-0812">Transmembrane</keyword>
<dbReference type="OrthoDB" id="7960583at2"/>
<dbReference type="Pfam" id="PF13564">
    <property type="entry name" value="DoxX_2"/>
    <property type="match status" value="1"/>
</dbReference>
<dbReference type="Proteomes" id="UP000320811">
    <property type="component" value="Unassembled WGS sequence"/>
</dbReference>
<evidence type="ECO:0000313" key="6">
    <source>
        <dbReference type="EMBL" id="TWF41319.1"/>
    </source>
</evidence>
<evidence type="ECO:0000256" key="1">
    <source>
        <dbReference type="ARBA" id="ARBA00004141"/>
    </source>
</evidence>
<dbReference type="EMBL" id="VIWO01000003">
    <property type="protein sequence ID" value="TWF41319.1"/>
    <property type="molecule type" value="Genomic_DNA"/>
</dbReference>
<comment type="subcellular location">
    <subcellularLocation>
        <location evidence="1">Membrane</location>
        <topology evidence="1">Multi-pass membrane protein</topology>
    </subcellularLocation>
</comment>
<feature type="transmembrane region" description="Helical" evidence="5">
    <location>
        <begin position="44"/>
        <end position="63"/>
    </location>
</feature>
<evidence type="ECO:0000256" key="2">
    <source>
        <dbReference type="ARBA" id="ARBA00022692"/>
    </source>
</evidence>
<organism evidence="6 7">
    <name type="scientific">Chitinophaga polysaccharea</name>
    <dbReference type="NCBI Taxonomy" id="1293035"/>
    <lineage>
        <taxon>Bacteria</taxon>
        <taxon>Pseudomonadati</taxon>
        <taxon>Bacteroidota</taxon>
        <taxon>Chitinophagia</taxon>
        <taxon>Chitinophagales</taxon>
        <taxon>Chitinophagaceae</taxon>
        <taxon>Chitinophaga</taxon>
    </lineage>
</organism>
<reference evidence="6 7" key="1">
    <citation type="submission" date="2019-06" db="EMBL/GenBank/DDBJ databases">
        <title>Sorghum-associated microbial communities from plants grown in Nebraska, USA.</title>
        <authorList>
            <person name="Schachtman D."/>
        </authorList>
    </citation>
    <scope>NUCLEOTIDE SEQUENCE [LARGE SCALE GENOMIC DNA]</scope>
    <source>
        <strain evidence="6 7">1209</strain>
    </source>
</reference>
<protein>
    <submittedName>
        <fullName evidence="6">DoxX-like protein</fullName>
    </submittedName>
</protein>
<evidence type="ECO:0000256" key="3">
    <source>
        <dbReference type="ARBA" id="ARBA00022989"/>
    </source>
</evidence>
<evidence type="ECO:0000256" key="5">
    <source>
        <dbReference type="SAM" id="Phobius"/>
    </source>
</evidence>
<dbReference type="AlphaFoldDB" id="A0A561PT70"/>
<dbReference type="GO" id="GO:0016020">
    <property type="term" value="C:membrane"/>
    <property type="evidence" value="ECO:0007669"/>
    <property type="project" value="UniProtKB-SubCell"/>
</dbReference>
<dbReference type="InterPro" id="IPR032808">
    <property type="entry name" value="DoxX"/>
</dbReference>
<gene>
    <name evidence="6" type="ORF">FHW36_103123</name>
</gene>
<name>A0A561PT70_9BACT</name>
<keyword evidence="4 5" id="KW-0472">Membrane</keyword>